<feature type="domain" description="RmlD-like substrate binding" evidence="4">
    <location>
        <begin position="1"/>
        <end position="276"/>
    </location>
</feature>
<dbReference type="GO" id="GO:0005829">
    <property type="term" value="C:cytosol"/>
    <property type="evidence" value="ECO:0007669"/>
    <property type="project" value="TreeGrafter"/>
</dbReference>
<dbReference type="UniPathway" id="UPA00124"/>
<dbReference type="CDD" id="cd05254">
    <property type="entry name" value="dTDP_HR_like_SDR_e"/>
    <property type="match status" value="1"/>
</dbReference>
<dbReference type="GO" id="GO:0019305">
    <property type="term" value="P:dTDP-rhamnose biosynthetic process"/>
    <property type="evidence" value="ECO:0007669"/>
    <property type="project" value="UniProtKB-UniPathway"/>
</dbReference>
<organism evidence="5 6">
    <name type="scientific">Mycolicibacterium insubricum</name>
    <dbReference type="NCBI Taxonomy" id="444597"/>
    <lineage>
        <taxon>Bacteria</taxon>
        <taxon>Bacillati</taxon>
        <taxon>Actinomycetota</taxon>
        <taxon>Actinomycetes</taxon>
        <taxon>Mycobacteriales</taxon>
        <taxon>Mycobacteriaceae</taxon>
        <taxon>Mycolicibacterium</taxon>
    </lineage>
</organism>
<dbReference type="Gene3D" id="3.90.25.10">
    <property type="entry name" value="UDP-galactose 4-epimerase, domain 1"/>
    <property type="match status" value="1"/>
</dbReference>
<dbReference type="Gene3D" id="3.40.50.720">
    <property type="entry name" value="NAD(P)-binding Rossmann-like Domain"/>
    <property type="match status" value="1"/>
</dbReference>
<keyword evidence="2" id="KW-0560">Oxidoreductase</keyword>
<comment type="similarity">
    <text evidence="1 2">Belongs to the dTDP-4-dehydrorhamnose reductase family.</text>
</comment>
<evidence type="ECO:0000259" key="4">
    <source>
        <dbReference type="Pfam" id="PF04321"/>
    </source>
</evidence>
<dbReference type="GO" id="GO:0008831">
    <property type="term" value="F:dTDP-4-dehydrorhamnose reductase activity"/>
    <property type="evidence" value="ECO:0007669"/>
    <property type="project" value="UniProtKB-EC"/>
</dbReference>
<protein>
    <recommendedName>
        <fullName evidence="2">dTDP-4-dehydrorhamnose reductase</fullName>
        <ecNumber evidence="2">1.1.1.133</ecNumber>
    </recommendedName>
</protein>
<dbReference type="PANTHER" id="PTHR10491">
    <property type="entry name" value="DTDP-4-DEHYDRORHAMNOSE REDUCTASE"/>
    <property type="match status" value="1"/>
</dbReference>
<proteinExistence type="inferred from homology"/>
<sequence>MVTGAAGQVGRALLAAAGPARDVTGFTSAQWDITDPGAASGRLRDGDVLVNCAAYTNVDAAETDPDTAFAVNAAGPGHLAGACALAGARLIHISTDYVFGGGPRPPAPHEPTDATAPMQVYGAGKLAGETAVQAALPTVTVVRTAWVYTGHRGGTDFVSVMRARAEAGAKVQVVDDQIGSPTYVADLVDALLHIVDAGVSAPIVHAANAGAVSRWEQARAVYTACGADPDLVEPVPGADYRRPAPRPSYSALGARESTAAGLPPLRDWRAGLAAALR</sequence>
<comment type="caution">
    <text evidence="5">The sequence shown here is derived from an EMBL/GenBank/DDBJ whole genome shotgun (WGS) entry which is preliminary data.</text>
</comment>
<reference evidence="5 6" key="1">
    <citation type="submission" date="2016-12" db="EMBL/GenBank/DDBJ databases">
        <title>The new phylogeny of genus Mycobacterium.</title>
        <authorList>
            <person name="Tortoli E."/>
            <person name="Trovato A."/>
            <person name="Cirillo D.M."/>
        </authorList>
    </citation>
    <scope>NUCLEOTIDE SEQUENCE [LARGE SCALE GENOMIC DNA]</scope>
    <source>
        <strain evidence="5 6">DSM 45130</strain>
    </source>
</reference>
<keyword evidence="2" id="KW-0521">NADP</keyword>
<accession>A0A1X0D2F8</accession>
<dbReference type="AlphaFoldDB" id="A0A1X0D2F8"/>
<dbReference type="SUPFAM" id="SSF51735">
    <property type="entry name" value="NAD(P)-binding Rossmann-fold domains"/>
    <property type="match status" value="1"/>
</dbReference>
<dbReference type="InterPro" id="IPR036291">
    <property type="entry name" value="NAD(P)-bd_dom_sf"/>
</dbReference>
<dbReference type="STRING" id="444597.BST26_17270"/>
<evidence type="ECO:0000313" key="5">
    <source>
        <dbReference type="EMBL" id="ORA66399.1"/>
    </source>
</evidence>
<dbReference type="PANTHER" id="PTHR10491:SF4">
    <property type="entry name" value="METHIONINE ADENOSYLTRANSFERASE 2 SUBUNIT BETA"/>
    <property type="match status" value="1"/>
</dbReference>
<comment type="function">
    <text evidence="2">Catalyzes the reduction of dTDP-6-deoxy-L-lyxo-4-hexulose to yield dTDP-L-rhamnose.</text>
</comment>
<feature type="region of interest" description="Disordered" evidence="3">
    <location>
        <begin position="233"/>
        <end position="255"/>
    </location>
</feature>
<dbReference type="EC" id="1.1.1.133" evidence="2"/>
<evidence type="ECO:0000313" key="6">
    <source>
        <dbReference type="Proteomes" id="UP000192801"/>
    </source>
</evidence>
<evidence type="ECO:0000256" key="2">
    <source>
        <dbReference type="RuleBase" id="RU364082"/>
    </source>
</evidence>
<dbReference type="InterPro" id="IPR005913">
    <property type="entry name" value="dTDP_dehydrorham_reduct"/>
</dbReference>
<evidence type="ECO:0000256" key="3">
    <source>
        <dbReference type="SAM" id="MobiDB-lite"/>
    </source>
</evidence>
<dbReference type="Proteomes" id="UP000192801">
    <property type="component" value="Unassembled WGS sequence"/>
</dbReference>
<comment type="pathway">
    <text evidence="2">Carbohydrate biosynthesis; dTDP-L-rhamnose biosynthesis.</text>
</comment>
<dbReference type="Pfam" id="PF04321">
    <property type="entry name" value="RmlD_sub_bind"/>
    <property type="match status" value="1"/>
</dbReference>
<gene>
    <name evidence="5" type="ORF">BST26_17270</name>
</gene>
<name>A0A1X0D2F8_9MYCO</name>
<dbReference type="InterPro" id="IPR029903">
    <property type="entry name" value="RmlD-like-bd"/>
</dbReference>
<evidence type="ECO:0000256" key="1">
    <source>
        <dbReference type="ARBA" id="ARBA00010944"/>
    </source>
</evidence>
<dbReference type="EMBL" id="MVHS01000051">
    <property type="protein sequence ID" value="ORA66399.1"/>
    <property type="molecule type" value="Genomic_DNA"/>
</dbReference>
<dbReference type="NCBIfam" id="TIGR01214">
    <property type="entry name" value="rmlD"/>
    <property type="match status" value="1"/>
</dbReference>
<keyword evidence="6" id="KW-1185">Reference proteome</keyword>